<evidence type="ECO:0000256" key="3">
    <source>
        <dbReference type="SAM" id="SignalP"/>
    </source>
</evidence>
<dbReference type="PANTHER" id="PTHR46544:SF2">
    <property type="entry name" value="EXTRACELLULAR MATRIX PROTEIN 2-RELATED"/>
    <property type="match status" value="1"/>
</dbReference>
<organism evidence="4 5">
    <name type="scientific">Scophthalmus maximus</name>
    <name type="common">Turbot</name>
    <name type="synonym">Psetta maxima</name>
    <dbReference type="NCBI Taxonomy" id="52904"/>
    <lineage>
        <taxon>Eukaryota</taxon>
        <taxon>Metazoa</taxon>
        <taxon>Chordata</taxon>
        <taxon>Craniata</taxon>
        <taxon>Vertebrata</taxon>
        <taxon>Euteleostomi</taxon>
        <taxon>Actinopterygii</taxon>
        <taxon>Neopterygii</taxon>
        <taxon>Teleostei</taxon>
        <taxon>Neoteleostei</taxon>
        <taxon>Acanthomorphata</taxon>
        <taxon>Carangaria</taxon>
        <taxon>Pleuronectiformes</taxon>
        <taxon>Pleuronectoidei</taxon>
        <taxon>Scophthalmidae</taxon>
        <taxon>Scophthalmus</taxon>
    </lineage>
</organism>
<dbReference type="EMBL" id="VEVO01000010">
    <property type="protein sequence ID" value="KAF0036220.1"/>
    <property type="molecule type" value="Genomic_DNA"/>
</dbReference>
<gene>
    <name evidence="4" type="ORF">F2P81_011532</name>
</gene>
<dbReference type="GO" id="GO:0010811">
    <property type="term" value="P:positive regulation of cell-substrate adhesion"/>
    <property type="evidence" value="ECO:0007669"/>
    <property type="project" value="TreeGrafter"/>
</dbReference>
<accession>A0A6A4SWH0</accession>
<dbReference type="PANTHER" id="PTHR46544">
    <property type="entry name" value="EXTRACELLULAR MATRIX PROTEIN 2-RELATED"/>
    <property type="match status" value="1"/>
</dbReference>
<dbReference type="GO" id="GO:0008201">
    <property type="term" value="F:heparin binding"/>
    <property type="evidence" value="ECO:0007669"/>
    <property type="project" value="TreeGrafter"/>
</dbReference>
<feature type="signal peptide" evidence="3">
    <location>
        <begin position="1"/>
        <end position="18"/>
    </location>
</feature>
<dbReference type="Pfam" id="PF13516">
    <property type="entry name" value="LRR_6"/>
    <property type="match status" value="1"/>
</dbReference>
<evidence type="ECO:0000256" key="2">
    <source>
        <dbReference type="ARBA" id="ARBA00022737"/>
    </source>
</evidence>
<dbReference type="SMART" id="SM00369">
    <property type="entry name" value="LRR_TYP"/>
    <property type="match status" value="4"/>
</dbReference>
<reference evidence="4 5" key="1">
    <citation type="submission" date="2019-06" db="EMBL/GenBank/DDBJ databases">
        <title>Draft genomes of female and male turbot (Scophthalmus maximus).</title>
        <authorList>
            <person name="Xu H."/>
            <person name="Xu X.-W."/>
            <person name="Shao C."/>
            <person name="Chen S."/>
        </authorList>
    </citation>
    <scope>NUCLEOTIDE SEQUENCE [LARGE SCALE GENOMIC DNA]</scope>
    <source>
        <strain evidence="4">Ysfricsl-2016a</strain>
        <tissue evidence="4">Blood</tissue>
    </source>
</reference>
<dbReference type="Gene3D" id="3.80.10.10">
    <property type="entry name" value="Ribonuclease Inhibitor"/>
    <property type="match status" value="1"/>
</dbReference>
<feature type="chain" id="PRO_5025533992" evidence="3">
    <location>
        <begin position="19"/>
        <end position="247"/>
    </location>
</feature>
<dbReference type="GO" id="GO:0030198">
    <property type="term" value="P:extracellular matrix organization"/>
    <property type="evidence" value="ECO:0007669"/>
    <property type="project" value="TreeGrafter"/>
</dbReference>
<evidence type="ECO:0000313" key="5">
    <source>
        <dbReference type="Proteomes" id="UP000438429"/>
    </source>
</evidence>
<dbReference type="Proteomes" id="UP000438429">
    <property type="component" value="Unassembled WGS sequence"/>
</dbReference>
<dbReference type="InterPro" id="IPR003591">
    <property type="entry name" value="Leu-rich_rpt_typical-subtyp"/>
</dbReference>
<dbReference type="SUPFAM" id="SSF52058">
    <property type="entry name" value="L domain-like"/>
    <property type="match status" value="1"/>
</dbReference>
<dbReference type="GO" id="GO:0031012">
    <property type="term" value="C:extracellular matrix"/>
    <property type="evidence" value="ECO:0007669"/>
    <property type="project" value="TreeGrafter"/>
</dbReference>
<dbReference type="AlphaFoldDB" id="A0A6A4SWH0"/>
<keyword evidence="2" id="KW-0677">Repeat</keyword>
<dbReference type="InterPro" id="IPR001611">
    <property type="entry name" value="Leu-rich_rpt"/>
</dbReference>
<evidence type="ECO:0000313" key="4">
    <source>
        <dbReference type="EMBL" id="KAF0036220.1"/>
    </source>
</evidence>
<keyword evidence="1" id="KW-0433">Leucine-rich repeat</keyword>
<name>A0A6A4SWH0_SCOMX</name>
<dbReference type="PROSITE" id="PS51450">
    <property type="entry name" value="LRR"/>
    <property type="match status" value="1"/>
</dbReference>
<evidence type="ECO:0000256" key="1">
    <source>
        <dbReference type="ARBA" id="ARBA00022614"/>
    </source>
</evidence>
<protein>
    <submittedName>
        <fullName evidence="4">Uncharacterized protein</fullName>
    </submittedName>
</protein>
<sequence>MILLCEFCVLLLLRSLEALDLSYNQFASVPMNLPRPLQKLNLQNNSIRHINAFTFRHLRPGLQSLRLSHNALSNEGLERASFVGTYRSLGELLLDNNHLGEVPRYVRQFKNLQVLRLDNNQISAFVRQNMDACRKLMFVWLDSKHQKHVLMTHMSYHSTISEEKQCMLVRSHIAVTSIRPTRSKWILPQFLGRSVLLEKHKVDNLIIQKGEKTLQPLFWEFGINFLFLSTRFFDTTCSIMSKEHLML</sequence>
<dbReference type="InterPro" id="IPR043184">
    <property type="entry name" value="ECM2"/>
</dbReference>
<keyword evidence="3" id="KW-0732">Signal</keyword>
<dbReference type="InterPro" id="IPR032675">
    <property type="entry name" value="LRR_dom_sf"/>
</dbReference>
<dbReference type="Pfam" id="PF13855">
    <property type="entry name" value="LRR_8"/>
    <property type="match status" value="1"/>
</dbReference>
<proteinExistence type="predicted"/>
<dbReference type="GO" id="GO:0070052">
    <property type="term" value="F:collagen V binding"/>
    <property type="evidence" value="ECO:0007669"/>
    <property type="project" value="TreeGrafter"/>
</dbReference>
<comment type="caution">
    <text evidence="4">The sequence shown here is derived from an EMBL/GenBank/DDBJ whole genome shotgun (WGS) entry which is preliminary data.</text>
</comment>